<gene>
    <name evidence="4" type="ORF">ABB37_03394</name>
</gene>
<dbReference type="SUPFAM" id="SSF47113">
    <property type="entry name" value="Histone-fold"/>
    <property type="match status" value="1"/>
</dbReference>
<proteinExistence type="predicted"/>
<keyword evidence="2" id="KW-0539">Nucleus</keyword>
<dbReference type="GO" id="GO:0005634">
    <property type="term" value="C:nucleus"/>
    <property type="evidence" value="ECO:0007669"/>
    <property type="project" value="UniProtKB-SubCell"/>
</dbReference>
<dbReference type="OrthoDB" id="636685at2759"/>
<keyword evidence="5" id="KW-1185">Reference proteome</keyword>
<feature type="compositionally biased region" description="Gly residues" evidence="3">
    <location>
        <begin position="283"/>
        <end position="292"/>
    </location>
</feature>
<feature type="compositionally biased region" description="Acidic residues" evidence="3">
    <location>
        <begin position="144"/>
        <end position="156"/>
    </location>
</feature>
<feature type="compositionally biased region" description="Low complexity" evidence="3">
    <location>
        <begin position="128"/>
        <end position="142"/>
    </location>
</feature>
<feature type="region of interest" description="Disordered" evidence="3">
    <location>
        <begin position="278"/>
        <end position="362"/>
    </location>
</feature>
<dbReference type="PANTHER" id="PTHR10252">
    <property type="entry name" value="HISTONE-LIKE TRANSCRIPTION FACTOR CCAAT-RELATED"/>
    <property type="match status" value="1"/>
</dbReference>
<evidence type="ECO:0000256" key="3">
    <source>
        <dbReference type="SAM" id="MobiDB-lite"/>
    </source>
</evidence>
<dbReference type="GO" id="GO:0046982">
    <property type="term" value="F:protein heterodimerization activity"/>
    <property type="evidence" value="ECO:0007669"/>
    <property type="project" value="InterPro"/>
</dbReference>
<dbReference type="GO" id="GO:0016251">
    <property type="term" value="F:RNA polymerase II general transcription initiation factor activity"/>
    <property type="evidence" value="ECO:0007669"/>
    <property type="project" value="TreeGrafter"/>
</dbReference>
<dbReference type="Gene3D" id="1.10.20.10">
    <property type="entry name" value="Histone, subunit A"/>
    <property type="match status" value="1"/>
</dbReference>
<dbReference type="GO" id="GO:0001046">
    <property type="term" value="F:core promoter sequence-specific DNA binding"/>
    <property type="evidence" value="ECO:0007669"/>
    <property type="project" value="TreeGrafter"/>
</dbReference>
<dbReference type="Proteomes" id="UP000037923">
    <property type="component" value="Unassembled WGS sequence"/>
</dbReference>
<reference evidence="4 5" key="1">
    <citation type="submission" date="2015-07" db="EMBL/GenBank/DDBJ databases">
        <title>High-quality genome of monoxenous trypanosomatid Leptomonas pyrrhocoris.</title>
        <authorList>
            <person name="Flegontov P."/>
            <person name="Butenko A."/>
            <person name="Firsov S."/>
            <person name="Vlcek C."/>
            <person name="Logacheva M.D."/>
            <person name="Field M."/>
            <person name="Filatov D."/>
            <person name="Flegontova O."/>
            <person name="Gerasimov E."/>
            <person name="Jackson A.P."/>
            <person name="Kelly S."/>
            <person name="Opperdoes F."/>
            <person name="O'Reilly A."/>
            <person name="Votypka J."/>
            <person name="Yurchenko V."/>
            <person name="Lukes J."/>
        </authorList>
    </citation>
    <scope>NUCLEOTIDE SEQUENCE [LARGE SCALE GENOMIC DNA]</scope>
    <source>
        <strain evidence="4">H10</strain>
    </source>
</reference>
<evidence type="ECO:0000313" key="4">
    <source>
        <dbReference type="EMBL" id="KPA82289.1"/>
    </source>
</evidence>
<feature type="region of interest" description="Disordered" evidence="3">
    <location>
        <begin position="49"/>
        <end position="166"/>
    </location>
</feature>
<sequence>MSSSRMKQGGDEATYDETMEATFDPVDQGEGEEEVVSYLMPRLAAYASRSASSLLESDGDEQDSVKNEGDSTHEANEKAEEDRTGHVLAARDSGERSAAHVTDDGTAEESRERMNSEDSSSVEKTEGAAAVQADEQDVACADSGVDDDVHEEEEDDTYKVDSDAAEGRATASHYATAFAHSRVKELLKYEGSSSIVSKDAAAAACEAVALLTRDLVATAAAEATRRNRRTLTYDDVARVAQLLDRFSFLADVVPPAPSSSSGASFGAGKSIVVGSHLQSSSAAGGGGGGNSSRGGPRKRNVEASARSKSAQGRGQGPTASAVGSEVNAAARAKTTHARVMHSVASPQVHPQPGGMRQATLRF</sequence>
<comment type="caution">
    <text evidence="4">The sequence shown here is derived from an EMBL/GenBank/DDBJ whole genome shotgun (WGS) entry which is preliminary data.</text>
</comment>
<accession>A0A0M9G524</accession>
<evidence type="ECO:0000313" key="5">
    <source>
        <dbReference type="Proteomes" id="UP000037923"/>
    </source>
</evidence>
<feature type="region of interest" description="Disordered" evidence="3">
    <location>
        <begin position="1"/>
        <end position="33"/>
    </location>
</feature>
<feature type="compositionally biased region" description="Basic and acidic residues" evidence="3">
    <location>
        <begin position="92"/>
        <end position="126"/>
    </location>
</feature>
<dbReference type="PANTHER" id="PTHR10252:SF5">
    <property type="entry name" value="DR1-ASSOCIATED COREPRESSOR"/>
    <property type="match status" value="1"/>
</dbReference>
<dbReference type="RefSeq" id="XP_015660728.1">
    <property type="nucleotide sequence ID" value="XM_015800721.1"/>
</dbReference>
<organism evidence="4 5">
    <name type="scientific">Leptomonas pyrrhocoris</name>
    <name type="common">Firebug parasite</name>
    <dbReference type="NCBI Taxonomy" id="157538"/>
    <lineage>
        <taxon>Eukaryota</taxon>
        <taxon>Discoba</taxon>
        <taxon>Euglenozoa</taxon>
        <taxon>Kinetoplastea</taxon>
        <taxon>Metakinetoplastina</taxon>
        <taxon>Trypanosomatida</taxon>
        <taxon>Trypanosomatidae</taxon>
        <taxon>Leishmaniinae</taxon>
        <taxon>Leptomonas</taxon>
    </lineage>
</organism>
<dbReference type="VEuPathDB" id="TriTrypDB:LpyrH10_05_2540"/>
<evidence type="ECO:0000256" key="1">
    <source>
        <dbReference type="ARBA" id="ARBA00004123"/>
    </source>
</evidence>
<comment type="subcellular location">
    <subcellularLocation>
        <location evidence="1">Nucleus</location>
    </subcellularLocation>
</comment>
<feature type="compositionally biased region" description="Basic and acidic residues" evidence="3">
    <location>
        <begin position="157"/>
        <end position="166"/>
    </location>
</feature>
<dbReference type="InterPro" id="IPR050568">
    <property type="entry name" value="Transcr_DNA_Rep_Reg"/>
</dbReference>
<dbReference type="GeneID" id="26903685"/>
<feature type="compositionally biased region" description="Basic and acidic residues" evidence="3">
    <location>
        <begin position="63"/>
        <end position="85"/>
    </location>
</feature>
<evidence type="ECO:0000256" key="2">
    <source>
        <dbReference type="ARBA" id="ARBA00023242"/>
    </source>
</evidence>
<dbReference type="InterPro" id="IPR009072">
    <property type="entry name" value="Histone-fold"/>
</dbReference>
<dbReference type="OMA" id="MSAEGDM"/>
<name>A0A0M9G524_LEPPY</name>
<evidence type="ECO:0008006" key="6">
    <source>
        <dbReference type="Google" id="ProtNLM"/>
    </source>
</evidence>
<dbReference type="EMBL" id="LGTL01000005">
    <property type="protein sequence ID" value="KPA82289.1"/>
    <property type="molecule type" value="Genomic_DNA"/>
</dbReference>
<protein>
    <recommendedName>
        <fullName evidence="6">Transcription factor CBF/NF-Y/archaeal histone domain-containing protein</fullName>
    </recommendedName>
</protein>
<dbReference type="AlphaFoldDB" id="A0A0M9G524"/>